<name>A0A7X6LWZ8_9NOCA</name>
<gene>
    <name evidence="3" type="ORF">HGA07_08510</name>
</gene>
<sequence length="113" mass="11516">MRISLIAAACIALPLLGACSSDKDSQPPVTQADLSKSLQASGLKDAKLADCAAKLYVDEGISQDGLRKMTKPGGNAQATDGSMGGLSKDDADKARSATQKIATECVAAPQPPQ</sequence>
<organism evidence="3 4">
    <name type="scientific">Nocardia veterana</name>
    <dbReference type="NCBI Taxonomy" id="132249"/>
    <lineage>
        <taxon>Bacteria</taxon>
        <taxon>Bacillati</taxon>
        <taxon>Actinomycetota</taxon>
        <taxon>Actinomycetes</taxon>
        <taxon>Mycobacteriales</taxon>
        <taxon>Nocardiaceae</taxon>
        <taxon>Nocardia</taxon>
    </lineage>
</organism>
<feature type="signal peptide" evidence="2">
    <location>
        <begin position="1"/>
        <end position="20"/>
    </location>
</feature>
<keyword evidence="2" id="KW-0732">Signal</keyword>
<dbReference type="AlphaFoldDB" id="A0A7X6LWZ8"/>
<dbReference type="EMBL" id="JAAXPE010000006">
    <property type="protein sequence ID" value="NKY85664.1"/>
    <property type="molecule type" value="Genomic_DNA"/>
</dbReference>
<evidence type="ECO:0000256" key="1">
    <source>
        <dbReference type="SAM" id="MobiDB-lite"/>
    </source>
</evidence>
<dbReference type="RefSeq" id="WP_040722796.1">
    <property type="nucleotide sequence ID" value="NZ_CAWPHS010000056.1"/>
</dbReference>
<evidence type="ECO:0000256" key="2">
    <source>
        <dbReference type="SAM" id="SignalP"/>
    </source>
</evidence>
<dbReference type="Proteomes" id="UP000523447">
    <property type="component" value="Unassembled WGS sequence"/>
</dbReference>
<evidence type="ECO:0000313" key="3">
    <source>
        <dbReference type="EMBL" id="NKY85664.1"/>
    </source>
</evidence>
<protein>
    <submittedName>
        <fullName evidence="3">Uncharacterized protein</fullName>
    </submittedName>
</protein>
<feature type="chain" id="PRO_5030846868" evidence="2">
    <location>
        <begin position="21"/>
        <end position="113"/>
    </location>
</feature>
<keyword evidence="4" id="KW-1185">Reference proteome</keyword>
<reference evidence="3 4" key="1">
    <citation type="submission" date="2020-04" db="EMBL/GenBank/DDBJ databases">
        <title>MicrobeNet Type strains.</title>
        <authorList>
            <person name="Nicholson A.C."/>
        </authorList>
    </citation>
    <scope>NUCLEOTIDE SEQUENCE [LARGE SCALE GENOMIC DNA]</scope>
    <source>
        <strain evidence="3 4">DSM 44445</strain>
    </source>
</reference>
<feature type="region of interest" description="Disordered" evidence="1">
    <location>
        <begin position="64"/>
        <end position="113"/>
    </location>
</feature>
<accession>A0A7X6LWZ8</accession>
<dbReference type="PROSITE" id="PS51257">
    <property type="entry name" value="PROKAR_LIPOPROTEIN"/>
    <property type="match status" value="1"/>
</dbReference>
<proteinExistence type="predicted"/>
<evidence type="ECO:0000313" key="4">
    <source>
        <dbReference type="Proteomes" id="UP000523447"/>
    </source>
</evidence>
<comment type="caution">
    <text evidence="3">The sequence shown here is derived from an EMBL/GenBank/DDBJ whole genome shotgun (WGS) entry which is preliminary data.</text>
</comment>